<sequence length="828" mass="92108">MEFEDFPSDDDVTFSDDEDSAQVLDLLTLVATKPLVVTAPKSATLVVDAPCALVGDAPCDIAPEASPATVHVTPAAVYDDEPAILPSITAPLPRIETTAPSDEKEWGPLFDSICHVNVCVDDGDVEATADVATRKHVLDIYHCLQQTAEGATSESLLGLLQQTRVFPYLVSQADWDGARLEKSELSPSRLYEVLQHWCAANQPFCALYRDLAHRWRVVTSLLLGGADDEAAAALAACKAKAHESSWLQAMVYQRPRRQLSPETPARPSARASKRLEAFVTRMQGDIASRRQKTQQTLDEKQAQADAAAKEALPPPPSLAKGTKRILKQNGWDATSPRACVNRLLADHALHRREHDQQRARRETIDAETGQAFFRPKINKSNLKRHGDVCVELYDQAKATDEKRATLQSQLQHKAQQLATPRMNPASLKVYKKRLLREVDVLLSLVPGEPSDDATLSSDHLLHVFGYFGVLPLALATPENTLWQHLQASVTTVRALKEWLFRIILAPGELRGAQKQLRQHYLARDRHAKRTSDDELSPKHGTPGTGTYSMHGHLVSATKPDPTIARQRELEAKLQWLRDEKRAREEAECTFAPDLRQPPIEVRPPDVAAQRLYEQGLEQRRERDERVHAARLAKQAQVERECTRPESPSAAARLQAFLALPPPKHIDGFEKAVQSLRRGHAERAWRKAKGESPIALHLDVTKFRSEDGRTTVPQPFHLTSSTPKDVSPTTVRRHQPSQWQREATASTDDGNDDDCVRVQVHISPTLIHTLDVYADSDVPALVSQVVADYNLEPYQADRLLTLLSSSDESVLDDAPLLSRLETLDFSNIA</sequence>
<dbReference type="EMBL" id="JH767143">
    <property type="protein sequence ID" value="EQC37679.1"/>
    <property type="molecule type" value="Genomic_DNA"/>
</dbReference>
<feature type="region of interest" description="Disordered" evidence="1">
    <location>
        <begin position="287"/>
        <end position="322"/>
    </location>
</feature>
<evidence type="ECO:0000313" key="3">
    <source>
        <dbReference type="Proteomes" id="UP000030762"/>
    </source>
</evidence>
<dbReference type="eggNOG" id="ENOG502SF58">
    <property type="taxonomic scope" value="Eukaryota"/>
</dbReference>
<feature type="compositionally biased region" description="Polar residues" evidence="1">
    <location>
        <begin position="710"/>
        <end position="747"/>
    </location>
</feature>
<keyword evidence="3" id="KW-1185">Reference proteome</keyword>
<reference evidence="2 3" key="1">
    <citation type="submission" date="2012-04" db="EMBL/GenBank/DDBJ databases">
        <title>The Genome Sequence of Saprolegnia declina VS20.</title>
        <authorList>
            <consortium name="The Broad Institute Genome Sequencing Platform"/>
            <person name="Russ C."/>
            <person name="Nusbaum C."/>
            <person name="Tyler B."/>
            <person name="van West P."/>
            <person name="Dieguez-Uribeondo J."/>
            <person name="de Bruijn I."/>
            <person name="Tripathy S."/>
            <person name="Jiang R."/>
            <person name="Young S.K."/>
            <person name="Zeng Q."/>
            <person name="Gargeya S."/>
            <person name="Fitzgerald M."/>
            <person name="Haas B."/>
            <person name="Abouelleil A."/>
            <person name="Alvarado L."/>
            <person name="Arachchi H.M."/>
            <person name="Berlin A."/>
            <person name="Chapman S.B."/>
            <person name="Goldberg J."/>
            <person name="Griggs A."/>
            <person name="Gujja S."/>
            <person name="Hansen M."/>
            <person name="Howarth C."/>
            <person name="Imamovic A."/>
            <person name="Larimer J."/>
            <person name="McCowen C."/>
            <person name="Montmayeur A."/>
            <person name="Murphy C."/>
            <person name="Neiman D."/>
            <person name="Pearson M."/>
            <person name="Priest M."/>
            <person name="Roberts A."/>
            <person name="Saif S."/>
            <person name="Shea T."/>
            <person name="Sisk P."/>
            <person name="Sykes S."/>
            <person name="Wortman J."/>
            <person name="Nusbaum C."/>
            <person name="Birren B."/>
        </authorList>
    </citation>
    <scope>NUCLEOTIDE SEQUENCE [LARGE SCALE GENOMIC DNA]</scope>
    <source>
        <strain evidence="2 3">VS20</strain>
    </source>
</reference>
<dbReference type="OrthoDB" id="10360733at2759"/>
<dbReference type="Proteomes" id="UP000030762">
    <property type="component" value="Unassembled WGS sequence"/>
</dbReference>
<dbReference type="AlphaFoldDB" id="T0QI56"/>
<dbReference type="RefSeq" id="XP_008608612.1">
    <property type="nucleotide sequence ID" value="XM_008610390.1"/>
</dbReference>
<protein>
    <submittedName>
        <fullName evidence="2">Uncharacterized protein</fullName>
    </submittedName>
</protein>
<feature type="compositionally biased region" description="Basic and acidic residues" evidence="1">
    <location>
        <begin position="521"/>
        <end position="537"/>
    </location>
</feature>
<feature type="region of interest" description="Disordered" evidence="1">
    <location>
        <begin position="706"/>
        <end position="751"/>
    </location>
</feature>
<dbReference type="VEuPathDB" id="FungiDB:SDRG_04709"/>
<proteinExistence type="predicted"/>
<name>T0QI56_SAPDV</name>
<accession>T0QI56</accession>
<gene>
    <name evidence="2" type="ORF">SDRG_04709</name>
</gene>
<dbReference type="InParanoid" id="T0QI56"/>
<evidence type="ECO:0000256" key="1">
    <source>
        <dbReference type="SAM" id="MobiDB-lite"/>
    </source>
</evidence>
<feature type="region of interest" description="Disordered" evidence="1">
    <location>
        <begin position="520"/>
        <end position="559"/>
    </location>
</feature>
<evidence type="ECO:0000313" key="2">
    <source>
        <dbReference type="EMBL" id="EQC37679.1"/>
    </source>
</evidence>
<dbReference type="GeneID" id="19945436"/>
<organism evidence="2 3">
    <name type="scientific">Saprolegnia diclina (strain VS20)</name>
    <dbReference type="NCBI Taxonomy" id="1156394"/>
    <lineage>
        <taxon>Eukaryota</taxon>
        <taxon>Sar</taxon>
        <taxon>Stramenopiles</taxon>
        <taxon>Oomycota</taxon>
        <taxon>Saprolegniomycetes</taxon>
        <taxon>Saprolegniales</taxon>
        <taxon>Saprolegniaceae</taxon>
        <taxon>Saprolegnia</taxon>
    </lineage>
</organism>